<comment type="caution">
    <text evidence="1">The sequence shown here is derived from an EMBL/GenBank/DDBJ whole genome shotgun (WGS) entry which is preliminary data.</text>
</comment>
<proteinExistence type="predicted"/>
<dbReference type="Proteomes" id="UP000037460">
    <property type="component" value="Unassembled WGS sequence"/>
</dbReference>
<dbReference type="AlphaFoldDB" id="A0A0M0J6Z6"/>
<sequence length="106" mass="11822">MSLERRNAGVQTHPRLRDAQAKLLSAVGQEVGPAAEAMVPRALLWMDAEWRETGGVYGVHGPQEERSLLPLIRAMEEEIGRLHNWARTMSASGQQEPQLAQLVQQQ</sequence>
<name>A0A0M0J6Z6_9EUKA</name>
<gene>
    <name evidence="1" type="ORF">Ctob_002274</name>
</gene>
<evidence type="ECO:0000313" key="2">
    <source>
        <dbReference type="Proteomes" id="UP000037460"/>
    </source>
</evidence>
<reference evidence="2" key="1">
    <citation type="journal article" date="2015" name="PLoS Genet.">
        <title>Genome Sequence and Transcriptome Analyses of Chrysochromulina tobin: Metabolic Tools for Enhanced Algal Fitness in the Prominent Order Prymnesiales (Haptophyceae).</title>
        <authorList>
            <person name="Hovde B.T."/>
            <person name="Deodato C.R."/>
            <person name="Hunsperger H.M."/>
            <person name="Ryken S.A."/>
            <person name="Yost W."/>
            <person name="Jha R.K."/>
            <person name="Patterson J."/>
            <person name="Monnat R.J. Jr."/>
            <person name="Barlow S.B."/>
            <person name="Starkenburg S.R."/>
            <person name="Cattolico R.A."/>
        </authorList>
    </citation>
    <scope>NUCLEOTIDE SEQUENCE</scope>
    <source>
        <strain evidence="2">CCMP291</strain>
    </source>
</reference>
<dbReference type="EMBL" id="JWZX01003283">
    <property type="protein sequence ID" value="KOO22371.1"/>
    <property type="molecule type" value="Genomic_DNA"/>
</dbReference>
<evidence type="ECO:0000313" key="1">
    <source>
        <dbReference type="EMBL" id="KOO22371.1"/>
    </source>
</evidence>
<protein>
    <submittedName>
        <fullName evidence="1">Uncharacterized protein</fullName>
    </submittedName>
</protein>
<accession>A0A0M0J6Z6</accession>
<keyword evidence="2" id="KW-1185">Reference proteome</keyword>
<organism evidence="1 2">
    <name type="scientific">Chrysochromulina tobinii</name>
    <dbReference type="NCBI Taxonomy" id="1460289"/>
    <lineage>
        <taxon>Eukaryota</taxon>
        <taxon>Haptista</taxon>
        <taxon>Haptophyta</taxon>
        <taxon>Prymnesiophyceae</taxon>
        <taxon>Prymnesiales</taxon>
        <taxon>Chrysochromulinaceae</taxon>
        <taxon>Chrysochromulina</taxon>
    </lineage>
</organism>